<protein>
    <submittedName>
        <fullName evidence="1">Uncharacterized protein</fullName>
    </submittedName>
</protein>
<proteinExistence type="predicted"/>
<reference evidence="1 2" key="1">
    <citation type="submission" date="2018-03" db="EMBL/GenBank/DDBJ databases">
        <title>Draft Genome Sequences of the Obligatory Marine Myxobacteria Enhygromyxa salina SWB007.</title>
        <authorList>
            <person name="Poehlein A."/>
            <person name="Moghaddam J.A."/>
            <person name="Harms H."/>
            <person name="Alanjari M."/>
            <person name="Koenig G.M."/>
            <person name="Daniel R."/>
            <person name="Schaeberle T.F."/>
        </authorList>
    </citation>
    <scope>NUCLEOTIDE SEQUENCE [LARGE SCALE GENOMIC DNA]</scope>
    <source>
        <strain evidence="1 2">SWB007</strain>
    </source>
</reference>
<sequence length="62" mass="6374">MQGNTFGALLLLVPLLLGCGRAPVVLPDEAREALARGPEDHAQRVYVGTVVPQGGGARGLPV</sequence>
<organism evidence="1 2">
    <name type="scientific">Enhygromyxa salina</name>
    <dbReference type="NCBI Taxonomy" id="215803"/>
    <lineage>
        <taxon>Bacteria</taxon>
        <taxon>Pseudomonadati</taxon>
        <taxon>Myxococcota</taxon>
        <taxon>Polyangia</taxon>
        <taxon>Nannocystales</taxon>
        <taxon>Nannocystaceae</taxon>
        <taxon>Enhygromyxa</taxon>
    </lineage>
</organism>
<gene>
    <name evidence="1" type="ORF">ENSA7_09300</name>
</gene>
<name>A0A2S9YW53_9BACT</name>
<dbReference type="AlphaFoldDB" id="A0A2S9YW53"/>
<dbReference type="EMBL" id="PVNL01000028">
    <property type="protein sequence ID" value="PRQ09341.1"/>
    <property type="molecule type" value="Genomic_DNA"/>
</dbReference>
<evidence type="ECO:0000313" key="1">
    <source>
        <dbReference type="EMBL" id="PRQ09341.1"/>
    </source>
</evidence>
<accession>A0A2S9YW53</accession>
<comment type="caution">
    <text evidence="1">The sequence shown here is derived from an EMBL/GenBank/DDBJ whole genome shotgun (WGS) entry which is preliminary data.</text>
</comment>
<evidence type="ECO:0000313" key="2">
    <source>
        <dbReference type="Proteomes" id="UP000238823"/>
    </source>
</evidence>
<dbReference type="Proteomes" id="UP000238823">
    <property type="component" value="Unassembled WGS sequence"/>
</dbReference>